<dbReference type="SUPFAM" id="SSF46785">
    <property type="entry name" value="Winged helix' DNA-binding domain"/>
    <property type="match status" value="1"/>
</dbReference>
<evidence type="ECO:0000256" key="3">
    <source>
        <dbReference type="ARBA" id="ARBA00023015"/>
    </source>
</evidence>
<dbReference type="CDD" id="cd07377">
    <property type="entry name" value="WHTH_GntR"/>
    <property type="match status" value="1"/>
</dbReference>
<dbReference type="PANTHER" id="PTHR46577">
    <property type="entry name" value="HTH-TYPE TRANSCRIPTIONAL REGULATORY PROTEIN GABR"/>
    <property type="match status" value="1"/>
</dbReference>
<dbReference type="SUPFAM" id="SSF53383">
    <property type="entry name" value="PLP-dependent transferases"/>
    <property type="match status" value="1"/>
</dbReference>
<reference evidence="8" key="1">
    <citation type="submission" date="2022-01" db="EMBL/GenBank/DDBJ databases">
        <title>Antribacter sp. nov., isolated from Guizhou of China.</title>
        <authorList>
            <person name="Chengliang C."/>
            <person name="Ya Z."/>
        </authorList>
    </citation>
    <scope>NUCLEOTIDE SEQUENCE</scope>
    <source>
        <strain evidence="8">KLBMP 9083</strain>
    </source>
</reference>
<evidence type="ECO:0000313" key="9">
    <source>
        <dbReference type="Proteomes" id="UP001165405"/>
    </source>
</evidence>
<accession>A0AA41QI45</accession>
<dbReference type="Proteomes" id="UP001165405">
    <property type="component" value="Unassembled WGS sequence"/>
</dbReference>
<evidence type="ECO:0000256" key="1">
    <source>
        <dbReference type="ARBA" id="ARBA00005384"/>
    </source>
</evidence>
<organism evidence="8 9">
    <name type="scientific">Antribacter soli</name>
    <dbReference type="NCBI Taxonomy" id="2910976"/>
    <lineage>
        <taxon>Bacteria</taxon>
        <taxon>Bacillati</taxon>
        <taxon>Actinomycetota</taxon>
        <taxon>Actinomycetes</taxon>
        <taxon>Micrococcales</taxon>
        <taxon>Promicromonosporaceae</taxon>
        <taxon>Antribacter</taxon>
    </lineage>
</organism>
<keyword evidence="8" id="KW-0032">Aminotransferase</keyword>
<evidence type="ECO:0000256" key="2">
    <source>
        <dbReference type="ARBA" id="ARBA00022898"/>
    </source>
</evidence>
<dbReference type="Pfam" id="PF00155">
    <property type="entry name" value="Aminotran_1_2"/>
    <property type="match status" value="1"/>
</dbReference>
<dbReference type="AlphaFoldDB" id="A0AA41QI45"/>
<comment type="caution">
    <text evidence="8">The sequence shown here is derived from an EMBL/GenBank/DDBJ whole genome shotgun (WGS) entry which is preliminary data.</text>
</comment>
<dbReference type="InterPro" id="IPR036390">
    <property type="entry name" value="WH_DNA-bd_sf"/>
</dbReference>
<dbReference type="InterPro" id="IPR015421">
    <property type="entry name" value="PyrdxlP-dep_Trfase_major"/>
</dbReference>
<gene>
    <name evidence="8" type="ORF">L1785_16320</name>
</gene>
<dbReference type="InterPro" id="IPR015424">
    <property type="entry name" value="PyrdxlP-dep_Trfase"/>
</dbReference>
<dbReference type="PROSITE" id="PS50949">
    <property type="entry name" value="HTH_GNTR"/>
    <property type="match status" value="1"/>
</dbReference>
<keyword evidence="9" id="KW-1185">Reference proteome</keyword>
<comment type="similarity">
    <text evidence="1">In the C-terminal section; belongs to the class-I pyridoxal-phosphate-dependent aminotransferase family.</text>
</comment>
<name>A0AA41QI45_9MICO</name>
<dbReference type="InterPro" id="IPR036388">
    <property type="entry name" value="WH-like_DNA-bd_sf"/>
</dbReference>
<protein>
    <submittedName>
        <fullName evidence="8">PLP-dependent aminotransferase family protein</fullName>
    </submittedName>
</protein>
<proteinExistence type="inferred from homology"/>
<dbReference type="GO" id="GO:0003677">
    <property type="term" value="F:DNA binding"/>
    <property type="evidence" value="ECO:0007669"/>
    <property type="project" value="UniProtKB-KW"/>
</dbReference>
<evidence type="ECO:0000313" key="8">
    <source>
        <dbReference type="EMBL" id="MCF4122544.1"/>
    </source>
</evidence>
<dbReference type="InterPro" id="IPR004839">
    <property type="entry name" value="Aminotransferase_I/II_large"/>
</dbReference>
<dbReference type="CDD" id="cd00609">
    <property type="entry name" value="AAT_like"/>
    <property type="match status" value="1"/>
</dbReference>
<keyword evidence="2" id="KW-0663">Pyridoxal phosphate</keyword>
<dbReference type="PRINTS" id="PR00035">
    <property type="entry name" value="HTHGNTR"/>
</dbReference>
<dbReference type="PANTHER" id="PTHR46577:SF1">
    <property type="entry name" value="HTH-TYPE TRANSCRIPTIONAL REGULATORY PROTEIN GABR"/>
    <property type="match status" value="1"/>
</dbReference>
<keyword evidence="8" id="KW-0808">Transferase</keyword>
<dbReference type="Pfam" id="PF00392">
    <property type="entry name" value="GntR"/>
    <property type="match status" value="1"/>
</dbReference>
<dbReference type="GO" id="GO:0008483">
    <property type="term" value="F:transaminase activity"/>
    <property type="evidence" value="ECO:0007669"/>
    <property type="project" value="UniProtKB-KW"/>
</dbReference>
<dbReference type="GO" id="GO:0030170">
    <property type="term" value="F:pyridoxal phosphate binding"/>
    <property type="evidence" value="ECO:0007669"/>
    <property type="project" value="InterPro"/>
</dbReference>
<dbReference type="Gene3D" id="1.10.10.10">
    <property type="entry name" value="Winged helix-like DNA-binding domain superfamily/Winged helix DNA-binding domain"/>
    <property type="match status" value="1"/>
</dbReference>
<evidence type="ECO:0000256" key="5">
    <source>
        <dbReference type="ARBA" id="ARBA00023163"/>
    </source>
</evidence>
<dbReference type="InterPro" id="IPR051446">
    <property type="entry name" value="HTH_trans_reg/aminotransferase"/>
</dbReference>
<feature type="compositionally biased region" description="Basic and acidic residues" evidence="6">
    <location>
        <begin position="149"/>
        <end position="162"/>
    </location>
</feature>
<feature type="region of interest" description="Disordered" evidence="6">
    <location>
        <begin position="96"/>
        <end position="174"/>
    </location>
</feature>
<evidence type="ECO:0000259" key="7">
    <source>
        <dbReference type="PROSITE" id="PS50949"/>
    </source>
</evidence>
<dbReference type="SMART" id="SM00345">
    <property type="entry name" value="HTH_GNTR"/>
    <property type="match status" value="1"/>
</dbReference>
<sequence length="535" mass="55761">MASSVSVAPQVLRHLSPAGAARLLGEWHAGGPAYLALADALRAAVLAGTLAPLTRLPSERELAAALDVSRTTTAAAYGRLRELGFAVSRVGSGTVAVLPRSGGRPPLARPVAGDAPALDPFGPGPGPHLPGMADPLPDAGRSPLQSASPDEHPGLGRAEPPEGRAGAPGRASAVGPREDVLLDLAQATPAAPPALYDAFARALEALPAYLGTGGYAHHGIEPLREAVAARYRERGMPTTADQILVTTGAQQAITLLAQTFVGPRGPAVVESPTYYHAMESLRQAGARLVGFRAGDVEQLESAVRQTRPRLVYLVPDFHNPTGSSLDGEARAAVRALADRYGVTVVGDETLTELALDPGSAVTGPFAGDGTSPHLVSVGSASKTFWGGLRIGWVRADPQVVERLARTRQSMDISTAVLDQLAVVELLGRRAEVLPGRLAGLRERRDLIVGLLREAVPVWQVEAPPGGLCLWVGLRRPVAQAFAAAAAAEGVLVNAGPVFTPDGSARDRFRLTYTRTPDELALAVPRLARAWERVGG</sequence>
<keyword evidence="3" id="KW-0805">Transcription regulation</keyword>
<feature type="domain" description="HTH gntR-type" evidence="7">
    <location>
        <begin position="31"/>
        <end position="99"/>
    </location>
</feature>
<evidence type="ECO:0000256" key="6">
    <source>
        <dbReference type="SAM" id="MobiDB-lite"/>
    </source>
</evidence>
<dbReference type="Gene3D" id="3.40.640.10">
    <property type="entry name" value="Type I PLP-dependent aspartate aminotransferase-like (Major domain)"/>
    <property type="match status" value="1"/>
</dbReference>
<keyword evidence="4" id="KW-0238">DNA-binding</keyword>
<dbReference type="InterPro" id="IPR000524">
    <property type="entry name" value="Tscrpt_reg_HTH_GntR"/>
</dbReference>
<keyword evidence="5" id="KW-0804">Transcription</keyword>
<dbReference type="EMBL" id="JAKGSG010000044">
    <property type="protein sequence ID" value="MCF4122544.1"/>
    <property type="molecule type" value="Genomic_DNA"/>
</dbReference>
<dbReference type="GO" id="GO:0003700">
    <property type="term" value="F:DNA-binding transcription factor activity"/>
    <property type="evidence" value="ECO:0007669"/>
    <property type="project" value="InterPro"/>
</dbReference>
<evidence type="ECO:0000256" key="4">
    <source>
        <dbReference type="ARBA" id="ARBA00023125"/>
    </source>
</evidence>
<dbReference type="RefSeq" id="WP_236090343.1">
    <property type="nucleotide sequence ID" value="NZ_JAKGSG010000044.1"/>
</dbReference>